<feature type="compositionally biased region" description="Polar residues" evidence="1">
    <location>
        <begin position="20"/>
        <end position="32"/>
    </location>
</feature>
<protein>
    <submittedName>
        <fullName evidence="2">Uncharacterized protein</fullName>
    </submittedName>
</protein>
<keyword evidence="3" id="KW-1185">Reference proteome</keyword>
<feature type="compositionally biased region" description="Basic residues" evidence="1">
    <location>
        <begin position="221"/>
        <end position="234"/>
    </location>
</feature>
<comment type="caution">
    <text evidence="2">The sequence shown here is derived from an EMBL/GenBank/DDBJ whole genome shotgun (WGS) entry which is preliminary data.</text>
</comment>
<feature type="compositionally biased region" description="Basic residues" evidence="1">
    <location>
        <begin position="1"/>
        <end position="16"/>
    </location>
</feature>
<dbReference type="AlphaFoldDB" id="A0A812TPP6"/>
<evidence type="ECO:0000313" key="3">
    <source>
        <dbReference type="Proteomes" id="UP000604046"/>
    </source>
</evidence>
<dbReference type="Proteomes" id="UP000604046">
    <property type="component" value="Unassembled WGS sequence"/>
</dbReference>
<proteinExistence type="predicted"/>
<organism evidence="2 3">
    <name type="scientific">Symbiodinium natans</name>
    <dbReference type="NCBI Taxonomy" id="878477"/>
    <lineage>
        <taxon>Eukaryota</taxon>
        <taxon>Sar</taxon>
        <taxon>Alveolata</taxon>
        <taxon>Dinophyceae</taxon>
        <taxon>Suessiales</taxon>
        <taxon>Symbiodiniaceae</taxon>
        <taxon>Symbiodinium</taxon>
    </lineage>
</organism>
<evidence type="ECO:0000256" key="1">
    <source>
        <dbReference type="SAM" id="MobiDB-lite"/>
    </source>
</evidence>
<feature type="region of interest" description="Disordered" evidence="1">
    <location>
        <begin position="211"/>
        <end position="249"/>
    </location>
</feature>
<feature type="non-terminal residue" evidence="2">
    <location>
        <position position="249"/>
    </location>
</feature>
<gene>
    <name evidence="2" type="ORF">SNAT2548_LOCUS29846</name>
</gene>
<sequence>FAASQRRRNPPAHRRGSAGGQASAQLCTSSGTVARMGGEEPVDYSPPRLVAAAARRAGCGPLALSRGRRPGCFCGAGRPSRPLAAPSSPCRAEAVGPGGRRLQRRLYAASAGALLRPHQAGRRHPSCLGCLGGVQESEARRAPAHAPRPPAKDVEVGKGDGVLAQVRLRERKKARPSSARGGAAPTAAAVPGLGSLAPVRLAAATCQSPATGGARLLQPGRPRRGARLARRSLRHQAATTPRGRPGCIA</sequence>
<name>A0A812TPP6_9DINO</name>
<feature type="non-terminal residue" evidence="2">
    <location>
        <position position="1"/>
    </location>
</feature>
<reference evidence="2" key="1">
    <citation type="submission" date="2021-02" db="EMBL/GenBank/DDBJ databases">
        <authorList>
            <person name="Dougan E. K."/>
            <person name="Rhodes N."/>
            <person name="Thang M."/>
            <person name="Chan C."/>
        </authorList>
    </citation>
    <scope>NUCLEOTIDE SEQUENCE</scope>
</reference>
<dbReference type="EMBL" id="CAJNDS010002579">
    <property type="protein sequence ID" value="CAE7532646.1"/>
    <property type="molecule type" value="Genomic_DNA"/>
</dbReference>
<feature type="region of interest" description="Disordered" evidence="1">
    <location>
        <begin position="1"/>
        <end position="45"/>
    </location>
</feature>
<evidence type="ECO:0000313" key="2">
    <source>
        <dbReference type="EMBL" id="CAE7532646.1"/>
    </source>
</evidence>
<accession>A0A812TPP6</accession>